<dbReference type="AlphaFoldDB" id="A0A9D1K391"/>
<comment type="caution">
    <text evidence="2">The sequence shown here is derived from an EMBL/GenBank/DDBJ whole genome shotgun (WGS) entry which is preliminary data.</text>
</comment>
<accession>A0A9D1K391</accession>
<protein>
    <submittedName>
        <fullName evidence="2">Helicase</fullName>
    </submittedName>
</protein>
<keyword evidence="2" id="KW-0547">Nucleotide-binding</keyword>
<dbReference type="Pfam" id="PF21445">
    <property type="entry name" value="ADDB_N"/>
    <property type="match status" value="1"/>
</dbReference>
<dbReference type="GO" id="GO:0004386">
    <property type="term" value="F:helicase activity"/>
    <property type="evidence" value="ECO:0007669"/>
    <property type="project" value="UniProtKB-KW"/>
</dbReference>
<dbReference type="Proteomes" id="UP000824141">
    <property type="component" value="Unassembled WGS sequence"/>
</dbReference>
<dbReference type="EMBL" id="DVJM01000123">
    <property type="protein sequence ID" value="HIS78923.1"/>
    <property type="molecule type" value="Genomic_DNA"/>
</dbReference>
<evidence type="ECO:0000313" key="3">
    <source>
        <dbReference type="Proteomes" id="UP000824141"/>
    </source>
</evidence>
<reference evidence="2" key="1">
    <citation type="submission" date="2020-10" db="EMBL/GenBank/DDBJ databases">
        <authorList>
            <person name="Gilroy R."/>
        </authorList>
    </citation>
    <scope>NUCLEOTIDE SEQUENCE</scope>
    <source>
        <strain evidence="2">6086</strain>
    </source>
</reference>
<gene>
    <name evidence="2" type="ORF">IAD03_06095</name>
</gene>
<proteinExistence type="predicted"/>
<dbReference type="InterPro" id="IPR049035">
    <property type="entry name" value="ADDB_N"/>
</dbReference>
<dbReference type="Gene3D" id="3.40.50.300">
    <property type="entry name" value="P-loop containing nucleotide triphosphate hydrolases"/>
    <property type="match status" value="1"/>
</dbReference>
<keyword evidence="2" id="KW-0067">ATP-binding</keyword>
<reference evidence="2" key="2">
    <citation type="journal article" date="2021" name="PeerJ">
        <title>Extensive microbial diversity within the chicken gut microbiome revealed by metagenomics and culture.</title>
        <authorList>
            <person name="Gilroy R."/>
            <person name="Ravi A."/>
            <person name="Getino M."/>
            <person name="Pursley I."/>
            <person name="Horton D.L."/>
            <person name="Alikhan N.F."/>
            <person name="Baker D."/>
            <person name="Gharbi K."/>
            <person name="Hall N."/>
            <person name="Watson M."/>
            <person name="Adriaenssens E.M."/>
            <person name="Foster-Nyarko E."/>
            <person name="Jarju S."/>
            <person name="Secka A."/>
            <person name="Antonio M."/>
            <person name="Oren A."/>
            <person name="Chaudhuri R.R."/>
            <person name="La Ragione R."/>
            <person name="Hildebrand F."/>
            <person name="Pallen M.J."/>
        </authorList>
    </citation>
    <scope>NUCLEOTIDE SEQUENCE</scope>
    <source>
        <strain evidence="2">6086</strain>
    </source>
</reference>
<feature type="domain" description="ATP-dependent helicase/deoxyribonuclease subunit B N-terminal" evidence="1">
    <location>
        <begin position="4"/>
        <end position="113"/>
    </location>
</feature>
<feature type="non-terminal residue" evidence="2">
    <location>
        <position position="123"/>
    </location>
</feature>
<organism evidence="2 3">
    <name type="scientific">Candidatus Caccousia stercoris</name>
    <dbReference type="NCBI Taxonomy" id="2840723"/>
    <lineage>
        <taxon>Bacteria</taxon>
        <taxon>Bacillati</taxon>
        <taxon>Bacillota</taxon>
        <taxon>Clostridia</taxon>
        <taxon>Eubacteriales</taxon>
        <taxon>Oscillospiraceae</taxon>
        <taxon>Oscillospiraceae incertae sedis</taxon>
        <taxon>Candidatus Caccousia</taxon>
    </lineage>
</organism>
<evidence type="ECO:0000313" key="2">
    <source>
        <dbReference type="EMBL" id="HIS78923.1"/>
    </source>
</evidence>
<dbReference type="InterPro" id="IPR027417">
    <property type="entry name" value="P-loop_NTPase"/>
</dbReference>
<keyword evidence="2" id="KW-0347">Helicase</keyword>
<sequence>MLKLVLGRSGSGKTTTLRELVRQSLREDRERPVFLIVPEQASFENERAMLSLLGAEDAQLVHVLSFSRLADEAFRLYGGGAGRRLDDGGRSMFMSLALSAVQDRLDFYRRSAAGGELVSLMLA</sequence>
<dbReference type="SUPFAM" id="SSF52540">
    <property type="entry name" value="P-loop containing nucleoside triphosphate hydrolases"/>
    <property type="match status" value="1"/>
</dbReference>
<evidence type="ECO:0000259" key="1">
    <source>
        <dbReference type="Pfam" id="PF21445"/>
    </source>
</evidence>
<name>A0A9D1K391_9FIRM</name>
<keyword evidence="2" id="KW-0378">Hydrolase</keyword>